<evidence type="ECO:0000313" key="4">
    <source>
        <dbReference type="Proteomes" id="UP000321409"/>
    </source>
</evidence>
<dbReference type="SUPFAM" id="SSF55729">
    <property type="entry name" value="Acyl-CoA N-acyltransferases (Nat)"/>
    <property type="match status" value="1"/>
</dbReference>
<keyword evidence="1" id="KW-1133">Transmembrane helix</keyword>
<evidence type="ECO:0000256" key="1">
    <source>
        <dbReference type="SAM" id="Phobius"/>
    </source>
</evidence>
<evidence type="ECO:0000313" key="3">
    <source>
        <dbReference type="EMBL" id="GEP24449.1"/>
    </source>
</evidence>
<name>A0ABQ0XFN2_9LACO</name>
<comment type="caution">
    <text evidence="3">The sequence shown here is derived from an EMBL/GenBank/DDBJ whole genome shotgun (WGS) entry which is preliminary data.</text>
</comment>
<reference evidence="3 4" key="1">
    <citation type="submission" date="2019-07" db="EMBL/GenBank/DDBJ databases">
        <title>Whole genome shotgun sequence of Lactobacillus diolivorans NBRC 107869.</title>
        <authorList>
            <person name="Hosoyama A."/>
            <person name="Uohara A."/>
            <person name="Ohji S."/>
            <person name="Ichikawa N."/>
        </authorList>
    </citation>
    <scope>NUCLEOTIDE SEQUENCE [LARGE SCALE GENOMIC DNA]</scope>
    <source>
        <strain evidence="3 4">NBRC 107869</strain>
    </source>
</reference>
<accession>A0ABQ0XFN2</accession>
<dbReference type="Pfam" id="PF13508">
    <property type="entry name" value="Acetyltransf_7"/>
    <property type="match status" value="1"/>
</dbReference>
<organism evidence="3 4">
    <name type="scientific">Lentilactobacillus diolivorans</name>
    <dbReference type="NCBI Taxonomy" id="179838"/>
    <lineage>
        <taxon>Bacteria</taxon>
        <taxon>Bacillati</taxon>
        <taxon>Bacillota</taxon>
        <taxon>Bacilli</taxon>
        <taxon>Lactobacillales</taxon>
        <taxon>Lactobacillaceae</taxon>
        <taxon>Lentilactobacillus</taxon>
    </lineage>
</organism>
<dbReference type="PROSITE" id="PS51186">
    <property type="entry name" value="GNAT"/>
    <property type="match status" value="1"/>
</dbReference>
<feature type="domain" description="N-acetyltransferase" evidence="2">
    <location>
        <begin position="1"/>
        <end position="152"/>
    </location>
</feature>
<gene>
    <name evidence="3" type="primary">yndA</name>
    <name evidence="3" type="ORF">LDI01_20420</name>
</gene>
<dbReference type="InterPro" id="IPR016181">
    <property type="entry name" value="Acyl_CoA_acyltransferase"/>
</dbReference>
<proteinExistence type="predicted"/>
<dbReference type="EMBL" id="BKAB01000035">
    <property type="protein sequence ID" value="GEP24449.1"/>
    <property type="molecule type" value="Genomic_DNA"/>
</dbReference>
<dbReference type="Gene3D" id="3.40.630.30">
    <property type="match status" value="1"/>
</dbReference>
<dbReference type="RefSeq" id="WP_057865941.1">
    <property type="nucleotide sequence ID" value="NZ_BKAB01000035.1"/>
</dbReference>
<keyword evidence="1" id="KW-0472">Membrane</keyword>
<sequence length="180" mass="21336">MLRAINVSRKMTDYHELKQLYLRAFPKAERIPLPFLRYRAKKADINFYAYYDDDSFVGLTYLISYKGITYILFLAVNDRIRSKGYGSQILKSISENYPHDTLILIMEEVVKSAPNYQQRLKRQSFYFKNGFRDSGHTSIEYGVKYQMLVKGENITAQQYRDLFKYFVGSVVYRFFNPEVS</sequence>
<keyword evidence="1" id="KW-0812">Transmembrane</keyword>
<keyword evidence="4" id="KW-1185">Reference proteome</keyword>
<feature type="transmembrane region" description="Helical" evidence="1">
    <location>
        <begin position="56"/>
        <end position="76"/>
    </location>
</feature>
<dbReference type="Proteomes" id="UP000321409">
    <property type="component" value="Unassembled WGS sequence"/>
</dbReference>
<dbReference type="InterPro" id="IPR000182">
    <property type="entry name" value="GNAT_dom"/>
</dbReference>
<evidence type="ECO:0000259" key="2">
    <source>
        <dbReference type="PROSITE" id="PS51186"/>
    </source>
</evidence>
<protein>
    <submittedName>
        <fullName evidence="3">N-acetyltransferase</fullName>
    </submittedName>
</protein>